<keyword evidence="3 8" id="KW-0812">Transmembrane</keyword>
<name>A0A8J5IDL6_9STRA</name>
<dbReference type="PANTHER" id="PTHR31247:SF5">
    <property type="entry name" value="DUF4203 DOMAIN-CONTAINING PROTEIN"/>
    <property type="match status" value="1"/>
</dbReference>
<dbReference type="InterPro" id="IPR025256">
    <property type="entry name" value="TM7S3/TM198-like_dom"/>
</dbReference>
<evidence type="ECO:0000313" key="11">
    <source>
        <dbReference type="EMBL" id="KAG6957611.1"/>
    </source>
</evidence>
<evidence type="ECO:0000256" key="4">
    <source>
        <dbReference type="ARBA" id="ARBA00022989"/>
    </source>
</evidence>
<protein>
    <recommendedName>
        <fullName evidence="6">Transmembrane protein 198</fullName>
    </recommendedName>
</protein>
<proteinExistence type="inferred from homology"/>
<evidence type="ECO:0000256" key="8">
    <source>
        <dbReference type="SAM" id="Phobius"/>
    </source>
</evidence>
<feature type="transmembrane region" description="Helical" evidence="8">
    <location>
        <begin position="424"/>
        <end position="443"/>
    </location>
</feature>
<gene>
    <name evidence="11" type="ORF">JG688_00010886</name>
</gene>
<feature type="transmembrane region" description="Helical" evidence="8">
    <location>
        <begin position="449"/>
        <end position="468"/>
    </location>
</feature>
<feature type="transmembrane region" description="Helical" evidence="8">
    <location>
        <begin position="368"/>
        <end position="388"/>
    </location>
</feature>
<feature type="transmembrane region" description="Helical" evidence="8">
    <location>
        <begin position="156"/>
        <end position="174"/>
    </location>
</feature>
<feature type="domain" description="TM7S3/TM198-like" evidence="10">
    <location>
        <begin position="319"/>
        <end position="516"/>
    </location>
</feature>
<feature type="transmembrane region" description="Helical" evidence="8">
    <location>
        <begin position="339"/>
        <end position="356"/>
    </location>
</feature>
<feature type="region of interest" description="Disordered" evidence="7">
    <location>
        <begin position="608"/>
        <end position="641"/>
    </location>
</feature>
<evidence type="ECO:0000256" key="1">
    <source>
        <dbReference type="ARBA" id="ARBA00004141"/>
    </source>
</evidence>
<feature type="signal peptide" evidence="9">
    <location>
        <begin position="1"/>
        <end position="25"/>
    </location>
</feature>
<dbReference type="GO" id="GO:0005886">
    <property type="term" value="C:plasma membrane"/>
    <property type="evidence" value="ECO:0007669"/>
    <property type="project" value="TreeGrafter"/>
</dbReference>
<comment type="subcellular location">
    <subcellularLocation>
        <location evidence="1">Membrane</location>
        <topology evidence="1">Multi-pass membrane protein</topology>
    </subcellularLocation>
</comment>
<dbReference type="EMBL" id="JAENGY010000719">
    <property type="protein sequence ID" value="KAG6957611.1"/>
    <property type="molecule type" value="Genomic_DNA"/>
</dbReference>
<evidence type="ECO:0000256" key="5">
    <source>
        <dbReference type="ARBA" id="ARBA00023136"/>
    </source>
</evidence>
<sequence length="641" mass="68569">MTRSPPAMSMLFLLMLSQLSILVSATDSASDTVESLFDSANGIKVGGSVLAIAAIAVGAVMVVMGYRLFRATLFAVGFVAGGVGVAIVVEHVFDDKSWVITASWIAFVVGGLICGSIVMSLYSLGIFIAGAAAGVALAMMIHNSVGYEIYPSHPQVVLIVLCIVLGIIGGVLALKLEKPVLITATSLFGAAILVWGVGYFAGDFPSTSDLKEYASRDINGDWVYSIPDAWWGYLAGILVLFVLGLFIQFRKTGRGGVYHKSHAMGRRTETVQYVEAGTPQEQNVRYGNPGATNNTVSATEDSIFDSTNETNLGGSILAVVSVLVGGGIAVYGYRYMYETVFVIGFALGAVGIAVTTESMLVDKSYWSIGSWLAFIFGGLLCGGLAMWVHPKSNFIAGVAGGITLAVLVTNSAAYHIFPGQTQELFTILCVVFAVVFAAVDLKYGKPVEIVGISIFGAAILAWGIGFFVGDFPYPNNLKKYATQSANGDLVYTIPTVWWGYLGGVVVIAAFGMLMQFRKTGRNVIDDEFAGFEPNGFGYPIDAVPYMENDKQRSTIPIMDPPANTTRESDYLPTSYPAHESFCRLYSRNTEAQSISKMRSKFLEARAQSVETTTPMDARTSLQPPTMNSSGGVMAGVQEEEF</sequence>
<evidence type="ECO:0000259" key="10">
    <source>
        <dbReference type="Pfam" id="PF13886"/>
    </source>
</evidence>
<reference evidence="11" key="1">
    <citation type="submission" date="2021-01" db="EMBL/GenBank/DDBJ databases">
        <title>Phytophthora aleatoria, a newly-described species from Pinus radiata is distinct from Phytophthora cactorum isolates based on comparative genomics.</title>
        <authorList>
            <person name="Mcdougal R."/>
            <person name="Panda P."/>
            <person name="Williams N."/>
            <person name="Studholme D.J."/>
        </authorList>
    </citation>
    <scope>NUCLEOTIDE SEQUENCE</scope>
    <source>
        <strain evidence="11">NZFS 4037</strain>
    </source>
</reference>
<feature type="transmembrane region" description="Helical" evidence="8">
    <location>
        <begin position="230"/>
        <end position="249"/>
    </location>
</feature>
<dbReference type="InterPro" id="IPR040236">
    <property type="entry name" value="TMEM198"/>
</dbReference>
<feature type="transmembrane region" description="Helical" evidence="8">
    <location>
        <begin position="73"/>
        <end position="93"/>
    </location>
</feature>
<comment type="caution">
    <text evidence="11">The sequence shown here is derived from an EMBL/GenBank/DDBJ whole genome shotgun (WGS) entry which is preliminary data.</text>
</comment>
<keyword evidence="9" id="KW-0732">Signal</keyword>
<feature type="transmembrane region" description="Helical" evidence="8">
    <location>
        <begin position="181"/>
        <end position="201"/>
    </location>
</feature>
<evidence type="ECO:0000256" key="9">
    <source>
        <dbReference type="SAM" id="SignalP"/>
    </source>
</evidence>
<feature type="domain" description="TM7S3/TM198-like" evidence="10">
    <location>
        <begin position="52"/>
        <end position="249"/>
    </location>
</feature>
<organism evidence="11 12">
    <name type="scientific">Phytophthora aleatoria</name>
    <dbReference type="NCBI Taxonomy" id="2496075"/>
    <lineage>
        <taxon>Eukaryota</taxon>
        <taxon>Sar</taxon>
        <taxon>Stramenopiles</taxon>
        <taxon>Oomycota</taxon>
        <taxon>Peronosporomycetes</taxon>
        <taxon>Peronosporales</taxon>
        <taxon>Peronosporaceae</taxon>
        <taxon>Phytophthora</taxon>
    </lineage>
</organism>
<keyword evidence="5 8" id="KW-0472">Membrane</keyword>
<dbReference type="Pfam" id="PF13886">
    <property type="entry name" value="TM7S3_TM198"/>
    <property type="match status" value="2"/>
</dbReference>
<dbReference type="AlphaFoldDB" id="A0A8J5IDL6"/>
<feature type="transmembrane region" description="Helical" evidence="8">
    <location>
        <begin position="45"/>
        <end position="66"/>
    </location>
</feature>
<dbReference type="Proteomes" id="UP000709295">
    <property type="component" value="Unassembled WGS sequence"/>
</dbReference>
<evidence type="ECO:0000256" key="3">
    <source>
        <dbReference type="ARBA" id="ARBA00022692"/>
    </source>
</evidence>
<keyword evidence="12" id="KW-1185">Reference proteome</keyword>
<evidence type="ECO:0000313" key="12">
    <source>
        <dbReference type="Proteomes" id="UP000709295"/>
    </source>
</evidence>
<keyword evidence="4 8" id="KW-1133">Transmembrane helix</keyword>
<feature type="transmembrane region" description="Helical" evidence="8">
    <location>
        <begin position="126"/>
        <end position="144"/>
    </location>
</feature>
<accession>A0A8J5IDL6</accession>
<evidence type="ECO:0000256" key="2">
    <source>
        <dbReference type="ARBA" id="ARBA00006244"/>
    </source>
</evidence>
<feature type="transmembrane region" description="Helical" evidence="8">
    <location>
        <begin position="312"/>
        <end position="333"/>
    </location>
</feature>
<feature type="chain" id="PRO_5035302014" description="Transmembrane protein 198" evidence="9">
    <location>
        <begin position="26"/>
        <end position="641"/>
    </location>
</feature>
<feature type="transmembrane region" description="Helical" evidence="8">
    <location>
        <begin position="99"/>
        <end position="119"/>
    </location>
</feature>
<dbReference type="PANTHER" id="PTHR31247">
    <property type="entry name" value="TRANSMEMBRANE PROTEIN 198 FAMILY MEMBER"/>
    <property type="match status" value="1"/>
</dbReference>
<evidence type="ECO:0000256" key="6">
    <source>
        <dbReference type="ARBA" id="ARBA00049737"/>
    </source>
</evidence>
<evidence type="ECO:0000256" key="7">
    <source>
        <dbReference type="SAM" id="MobiDB-lite"/>
    </source>
</evidence>
<feature type="transmembrane region" description="Helical" evidence="8">
    <location>
        <begin position="394"/>
        <end position="417"/>
    </location>
</feature>
<feature type="transmembrane region" description="Helical" evidence="8">
    <location>
        <begin position="489"/>
        <end position="514"/>
    </location>
</feature>
<comment type="similarity">
    <text evidence="2">Belongs to the TMEM198 family.</text>
</comment>
<feature type="compositionally biased region" description="Polar residues" evidence="7">
    <location>
        <begin position="608"/>
        <end position="630"/>
    </location>
</feature>